<organism evidence="1 2">
    <name type="scientific">Ananas comosus</name>
    <name type="common">Pineapple</name>
    <name type="synonym">Ananas ananas</name>
    <dbReference type="NCBI Taxonomy" id="4615"/>
    <lineage>
        <taxon>Eukaryota</taxon>
        <taxon>Viridiplantae</taxon>
        <taxon>Streptophyta</taxon>
        <taxon>Embryophyta</taxon>
        <taxon>Tracheophyta</taxon>
        <taxon>Spermatophyta</taxon>
        <taxon>Magnoliopsida</taxon>
        <taxon>Liliopsida</taxon>
        <taxon>Poales</taxon>
        <taxon>Bromeliaceae</taxon>
        <taxon>Bromelioideae</taxon>
        <taxon>Ananas</taxon>
    </lineage>
</organism>
<dbReference type="Gramene" id="Aco005803.1.mrna1">
    <property type="protein sequence ID" value="Aco005803.1.mrna1"/>
    <property type="gene ID" value="Aco005803.1.path1"/>
</dbReference>
<accession>A0A6P5FRL5</accession>
<gene>
    <name evidence="2" type="primary">LOC109717080</name>
</gene>
<dbReference type="SUPFAM" id="SSF54648">
    <property type="entry name" value="DLC"/>
    <property type="match status" value="1"/>
</dbReference>
<dbReference type="FunFam" id="3.30.740.10:FF:000003">
    <property type="entry name" value="Dynein light chain"/>
    <property type="match status" value="1"/>
</dbReference>
<keyword evidence="1" id="KW-1185">Reference proteome</keyword>
<sequence>MQRLDRSRNLRLLCANSKHQTAVVMMGSHHRSKTGGLFGRCNAIEKEMRRHSVSDAKPAMQEGCLEKLRVHVLTAGQGDRNNFVPGRKSLPHIETNAADVAAVLRVKVVAADMPPFMQLHAFRCARRAYDTLDKFSSRQMAHDIKKEFDKAYGATWHCIVGTSFGSFVTHSNGCFLYFSMDKILVLLYKTKIRRA</sequence>
<dbReference type="PANTHER" id="PTHR11886:SF80">
    <property type="entry name" value="OS01G0555600 PROTEIN"/>
    <property type="match status" value="1"/>
</dbReference>
<dbReference type="CDD" id="cd21452">
    <property type="entry name" value="DLC-like_DYNLL1_DYNLL2"/>
    <property type="match status" value="1"/>
</dbReference>
<reference evidence="1" key="1">
    <citation type="journal article" date="2015" name="Nat. Genet.">
        <title>The pineapple genome and the evolution of CAM photosynthesis.</title>
        <authorList>
            <person name="Ming R."/>
            <person name="VanBuren R."/>
            <person name="Wai C.M."/>
            <person name="Tang H."/>
            <person name="Schatz M.C."/>
            <person name="Bowers J.E."/>
            <person name="Lyons E."/>
            <person name="Wang M.L."/>
            <person name="Chen J."/>
            <person name="Biggers E."/>
            <person name="Zhang J."/>
            <person name="Huang L."/>
            <person name="Zhang L."/>
            <person name="Miao W."/>
            <person name="Zhang J."/>
            <person name="Ye Z."/>
            <person name="Miao C."/>
            <person name="Lin Z."/>
            <person name="Wang H."/>
            <person name="Zhou H."/>
            <person name="Yim W.C."/>
            <person name="Priest H.D."/>
            <person name="Zheng C."/>
            <person name="Woodhouse M."/>
            <person name="Edger P.P."/>
            <person name="Guyot R."/>
            <person name="Guo H.B."/>
            <person name="Guo H."/>
            <person name="Zheng G."/>
            <person name="Singh R."/>
            <person name="Sharma A."/>
            <person name="Min X."/>
            <person name="Zheng Y."/>
            <person name="Lee H."/>
            <person name="Gurtowski J."/>
            <person name="Sedlazeck F.J."/>
            <person name="Harkess A."/>
            <person name="McKain M.R."/>
            <person name="Liao Z."/>
            <person name="Fang J."/>
            <person name="Liu J."/>
            <person name="Zhang X."/>
            <person name="Zhang Q."/>
            <person name="Hu W."/>
            <person name="Qin Y."/>
            <person name="Wang K."/>
            <person name="Chen L.Y."/>
            <person name="Shirley N."/>
            <person name="Lin Y.R."/>
            <person name="Liu L.Y."/>
            <person name="Hernandez A.G."/>
            <person name="Wright C.L."/>
            <person name="Bulone V."/>
            <person name="Tuskan G.A."/>
            <person name="Heath K."/>
            <person name="Zee F."/>
            <person name="Moore P.H."/>
            <person name="Sunkar R."/>
            <person name="Leebens-Mack J.H."/>
            <person name="Mockler T."/>
            <person name="Bennetzen J.L."/>
            <person name="Freeling M."/>
            <person name="Sankoff D."/>
            <person name="Paterson A.H."/>
            <person name="Zhu X."/>
            <person name="Yang X."/>
            <person name="Smith J.A."/>
            <person name="Cushman J.C."/>
            <person name="Paull R.E."/>
            <person name="Yu Q."/>
        </authorList>
    </citation>
    <scope>NUCLEOTIDE SEQUENCE [LARGE SCALE GENOMIC DNA]</scope>
    <source>
        <strain evidence="1">cv. F153</strain>
    </source>
</reference>
<name>A0A6P5FRL5_ANACO</name>
<dbReference type="SMART" id="SM01375">
    <property type="entry name" value="Dynein_light"/>
    <property type="match status" value="1"/>
</dbReference>
<dbReference type="GO" id="GO:0005868">
    <property type="term" value="C:cytoplasmic dynein complex"/>
    <property type="evidence" value="ECO:0007669"/>
    <property type="project" value="TreeGrafter"/>
</dbReference>
<evidence type="ECO:0000313" key="2">
    <source>
        <dbReference type="RefSeq" id="XP_020098337.1"/>
    </source>
</evidence>
<dbReference type="GO" id="GO:0045505">
    <property type="term" value="F:dynein intermediate chain binding"/>
    <property type="evidence" value="ECO:0007669"/>
    <property type="project" value="TreeGrafter"/>
</dbReference>
<evidence type="ECO:0000313" key="1">
    <source>
        <dbReference type="Proteomes" id="UP000515123"/>
    </source>
</evidence>
<dbReference type="GO" id="GO:0007017">
    <property type="term" value="P:microtubule-based process"/>
    <property type="evidence" value="ECO:0007669"/>
    <property type="project" value="InterPro"/>
</dbReference>
<dbReference type="GeneID" id="109717080"/>
<reference evidence="2" key="2">
    <citation type="submission" date="2025-08" db="UniProtKB">
        <authorList>
            <consortium name="RefSeq"/>
        </authorList>
    </citation>
    <scope>IDENTIFICATION</scope>
    <source>
        <tissue evidence="2">Leaf</tissue>
    </source>
</reference>
<dbReference type="AlphaFoldDB" id="A0A6P5FRL5"/>
<dbReference type="InterPro" id="IPR037177">
    <property type="entry name" value="DLC_sf"/>
</dbReference>
<protein>
    <submittedName>
        <fullName evidence="2">Uncharacterized protein LOC109717080</fullName>
    </submittedName>
</protein>
<dbReference type="RefSeq" id="XP_020098337.1">
    <property type="nucleotide sequence ID" value="XM_020242748.1"/>
</dbReference>
<dbReference type="Proteomes" id="UP000515123">
    <property type="component" value="Linkage group 11"/>
</dbReference>
<dbReference type="PANTHER" id="PTHR11886">
    <property type="entry name" value="DYNEIN LIGHT CHAIN"/>
    <property type="match status" value="1"/>
</dbReference>
<proteinExistence type="predicted"/>
<dbReference type="OrthoDB" id="10033309at2759"/>
<dbReference type="InterPro" id="IPR001372">
    <property type="entry name" value="Dynein_light_chain_typ-1/2"/>
</dbReference>
<dbReference type="Gene3D" id="3.30.740.10">
    <property type="entry name" value="Protein Inhibitor Of Neuronal Nitric Oxide Synthase"/>
    <property type="match status" value="1"/>
</dbReference>
<dbReference type="Pfam" id="PF01221">
    <property type="entry name" value="Dynein_light"/>
    <property type="match status" value="1"/>
</dbReference>